<organism evidence="1 2">
    <name type="scientific">Mycobacteroides abscessus subsp. abscessus</name>
    <dbReference type="NCBI Taxonomy" id="1185650"/>
    <lineage>
        <taxon>Bacteria</taxon>
        <taxon>Bacillati</taxon>
        <taxon>Actinomycetota</taxon>
        <taxon>Actinomycetes</taxon>
        <taxon>Mycobacteriales</taxon>
        <taxon>Mycobacteriaceae</taxon>
        <taxon>Mycobacteroides</taxon>
        <taxon>Mycobacteroides abscessus</taxon>
    </lineage>
</organism>
<comment type="caution">
    <text evidence="1">The sequence shown here is derived from an EMBL/GenBank/DDBJ whole genome shotgun (WGS) entry which is preliminary data.</text>
</comment>
<name>A0AB38D0H1_9MYCO</name>
<protein>
    <submittedName>
        <fullName evidence="1">Uncharacterized protein</fullName>
    </submittedName>
</protein>
<dbReference type="EMBL" id="FSHM01000004">
    <property type="protein sequence ID" value="SIB18273.1"/>
    <property type="molecule type" value="Genomic_DNA"/>
</dbReference>
<accession>A0AB38D0H1</accession>
<proteinExistence type="predicted"/>
<reference evidence="1 2" key="1">
    <citation type="submission" date="2016-11" db="EMBL/GenBank/DDBJ databases">
        <authorList>
            <consortium name="Pathogen Informatics"/>
        </authorList>
    </citation>
    <scope>NUCLEOTIDE SEQUENCE [LARGE SCALE GENOMIC DNA]</scope>
    <source>
        <strain evidence="1 2">104</strain>
    </source>
</reference>
<dbReference type="AlphaFoldDB" id="A0AB38D0H1"/>
<evidence type="ECO:0000313" key="1">
    <source>
        <dbReference type="EMBL" id="SIB18273.1"/>
    </source>
</evidence>
<sequence>MADFDALHAELRDWCGVYQFPLFISLENFRRKLVEAMLAFNSSLL</sequence>
<dbReference type="Proteomes" id="UP000185210">
    <property type="component" value="Unassembled WGS sequence"/>
</dbReference>
<gene>
    <name evidence="1" type="ORF">SAMEA2070301_03134</name>
</gene>
<evidence type="ECO:0000313" key="2">
    <source>
        <dbReference type="Proteomes" id="UP000185210"/>
    </source>
</evidence>